<evidence type="ECO:0000313" key="2">
    <source>
        <dbReference type="EMBL" id="KAF2143185.1"/>
    </source>
</evidence>
<organism evidence="2 3">
    <name type="scientific">Aplosporella prunicola CBS 121167</name>
    <dbReference type="NCBI Taxonomy" id="1176127"/>
    <lineage>
        <taxon>Eukaryota</taxon>
        <taxon>Fungi</taxon>
        <taxon>Dikarya</taxon>
        <taxon>Ascomycota</taxon>
        <taxon>Pezizomycotina</taxon>
        <taxon>Dothideomycetes</taxon>
        <taxon>Dothideomycetes incertae sedis</taxon>
        <taxon>Botryosphaeriales</taxon>
        <taxon>Aplosporellaceae</taxon>
        <taxon>Aplosporella</taxon>
    </lineage>
</organism>
<protein>
    <submittedName>
        <fullName evidence="2">Uncharacterized protein</fullName>
    </submittedName>
</protein>
<feature type="compositionally biased region" description="Low complexity" evidence="1">
    <location>
        <begin position="1"/>
        <end position="20"/>
    </location>
</feature>
<reference evidence="2" key="1">
    <citation type="journal article" date="2020" name="Stud. Mycol.">
        <title>101 Dothideomycetes genomes: a test case for predicting lifestyles and emergence of pathogens.</title>
        <authorList>
            <person name="Haridas S."/>
            <person name="Albert R."/>
            <person name="Binder M."/>
            <person name="Bloem J."/>
            <person name="Labutti K."/>
            <person name="Salamov A."/>
            <person name="Andreopoulos B."/>
            <person name="Baker S."/>
            <person name="Barry K."/>
            <person name="Bills G."/>
            <person name="Bluhm B."/>
            <person name="Cannon C."/>
            <person name="Castanera R."/>
            <person name="Culley D."/>
            <person name="Daum C."/>
            <person name="Ezra D."/>
            <person name="Gonzalez J."/>
            <person name="Henrissat B."/>
            <person name="Kuo A."/>
            <person name="Liang C."/>
            <person name="Lipzen A."/>
            <person name="Lutzoni F."/>
            <person name="Magnuson J."/>
            <person name="Mondo S."/>
            <person name="Nolan M."/>
            <person name="Ohm R."/>
            <person name="Pangilinan J."/>
            <person name="Park H.-J."/>
            <person name="Ramirez L."/>
            <person name="Alfaro M."/>
            <person name="Sun H."/>
            <person name="Tritt A."/>
            <person name="Yoshinaga Y."/>
            <person name="Zwiers L.-H."/>
            <person name="Turgeon B."/>
            <person name="Goodwin S."/>
            <person name="Spatafora J."/>
            <person name="Crous P."/>
            <person name="Grigoriev I."/>
        </authorList>
    </citation>
    <scope>NUCLEOTIDE SEQUENCE</scope>
    <source>
        <strain evidence="2">CBS 121167</strain>
    </source>
</reference>
<dbReference type="AlphaFoldDB" id="A0A6A6BIQ1"/>
<dbReference type="EMBL" id="ML995482">
    <property type="protein sequence ID" value="KAF2143185.1"/>
    <property type="molecule type" value="Genomic_DNA"/>
</dbReference>
<name>A0A6A6BIQ1_9PEZI</name>
<dbReference type="GeneID" id="54299467"/>
<feature type="region of interest" description="Disordered" evidence="1">
    <location>
        <begin position="1"/>
        <end position="23"/>
    </location>
</feature>
<dbReference type="RefSeq" id="XP_033398897.1">
    <property type="nucleotide sequence ID" value="XM_033541970.1"/>
</dbReference>
<evidence type="ECO:0000313" key="3">
    <source>
        <dbReference type="Proteomes" id="UP000799438"/>
    </source>
</evidence>
<evidence type="ECO:0000256" key="1">
    <source>
        <dbReference type="SAM" id="MobiDB-lite"/>
    </source>
</evidence>
<dbReference type="Proteomes" id="UP000799438">
    <property type="component" value="Unassembled WGS sequence"/>
</dbReference>
<sequence length="195" mass="21549">MSTPPELTITITPPTTADPTSLPPTAADLASLAVINPYAITRTRRRKMRLANTELLRALLLFNHSMLTAAGADRYEALFRRLNALRAQVAQLEAHLVRRGVAPAGPDALALWEEYRALARAVVQEQVGEEEGPGVEIAVAEYDARCQYFLSLGRDQLVDFAVVLQDAEGEDQVCEFVDVLCEETEERVAELSREE</sequence>
<accession>A0A6A6BIQ1</accession>
<keyword evidence="3" id="KW-1185">Reference proteome</keyword>
<gene>
    <name evidence="2" type="ORF">K452DRAFT_296970</name>
</gene>
<proteinExistence type="predicted"/>